<evidence type="ECO:0000259" key="4">
    <source>
        <dbReference type="Pfam" id="PF21031"/>
    </source>
</evidence>
<gene>
    <name evidence="5" type="ORF">CRE_17222</name>
</gene>
<proteinExistence type="predicted"/>
<dbReference type="AlphaFoldDB" id="E3MA60"/>
<feature type="domain" description="WD repeat-containing protein 54 beta-propeller" evidence="4">
    <location>
        <begin position="1"/>
        <end position="337"/>
    </location>
</feature>
<dbReference type="Gene3D" id="2.130.10.10">
    <property type="entry name" value="YVTN repeat-like/Quinoprotein amine dehydrogenase"/>
    <property type="match status" value="1"/>
</dbReference>
<dbReference type="InterPro" id="IPR050630">
    <property type="entry name" value="WD_repeat_EMAP"/>
</dbReference>
<keyword evidence="1 3" id="KW-0853">WD repeat</keyword>
<dbReference type="EMBL" id="DS268431">
    <property type="protein sequence ID" value="EFO96814.1"/>
    <property type="molecule type" value="Genomic_DNA"/>
</dbReference>
<dbReference type="eggNOG" id="ENOG502QRUZ">
    <property type="taxonomic scope" value="Eukaryota"/>
</dbReference>
<dbReference type="PANTHER" id="PTHR13720:SF40">
    <property type="entry name" value="WD REPEAT-CONTAINING PROTEIN 54"/>
    <property type="match status" value="1"/>
</dbReference>
<dbReference type="InterPro" id="IPR049546">
    <property type="entry name" value="WDR54_beta_prop"/>
</dbReference>
<accession>E3MA60</accession>
<organism evidence="6">
    <name type="scientific">Caenorhabditis remanei</name>
    <name type="common">Caenorhabditis vulgaris</name>
    <dbReference type="NCBI Taxonomy" id="31234"/>
    <lineage>
        <taxon>Eukaryota</taxon>
        <taxon>Metazoa</taxon>
        <taxon>Ecdysozoa</taxon>
        <taxon>Nematoda</taxon>
        <taxon>Chromadorea</taxon>
        <taxon>Rhabditida</taxon>
        <taxon>Rhabditina</taxon>
        <taxon>Rhabditomorpha</taxon>
        <taxon>Rhabditoidea</taxon>
        <taxon>Rhabditidae</taxon>
        <taxon>Peloderinae</taxon>
        <taxon>Caenorhabditis</taxon>
    </lineage>
</organism>
<dbReference type="PROSITE" id="PS50082">
    <property type="entry name" value="WD_REPEATS_2"/>
    <property type="match status" value="1"/>
</dbReference>
<dbReference type="PANTHER" id="PTHR13720">
    <property type="entry name" value="WD-40 REPEAT PROTEIN"/>
    <property type="match status" value="1"/>
</dbReference>
<dbReference type="SMART" id="SM00320">
    <property type="entry name" value="WD40"/>
    <property type="match status" value="2"/>
</dbReference>
<dbReference type="GO" id="GO:0031514">
    <property type="term" value="C:motile cilium"/>
    <property type="evidence" value="ECO:0007669"/>
    <property type="project" value="TreeGrafter"/>
</dbReference>
<dbReference type="InterPro" id="IPR036322">
    <property type="entry name" value="WD40_repeat_dom_sf"/>
</dbReference>
<dbReference type="Proteomes" id="UP000008281">
    <property type="component" value="Unassembled WGS sequence"/>
</dbReference>
<feature type="repeat" description="WD" evidence="3">
    <location>
        <begin position="254"/>
        <end position="284"/>
    </location>
</feature>
<evidence type="ECO:0000256" key="2">
    <source>
        <dbReference type="ARBA" id="ARBA00022737"/>
    </source>
</evidence>
<dbReference type="OMA" id="FFNEDEN"/>
<dbReference type="InParanoid" id="E3MA60"/>
<evidence type="ECO:0000256" key="3">
    <source>
        <dbReference type="PROSITE-ProRule" id="PRU00221"/>
    </source>
</evidence>
<evidence type="ECO:0000313" key="5">
    <source>
        <dbReference type="EMBL" id="EFO96814.1"/>
    </source>
</evidence>
<dbReference type="OrthoDB" id="756370at2759"/>
<keyword evidence="6" id="KW-1185">Reference proteome</keyword>
<protein>
    <recommendedName>
        <fullName evidence="4">WD repeat-containing protein 54 beta-propeller domain-containing protein</fullName>
    </recommendedName>
</protein>
<dbReference type="InterPro" id="IPR001680">
    <property type="entry name" value="WD40_rpt"/>
</dbReference>
<dbReference type="FunCoup" id="E3MA60">
    <property type="interactions" value="348"/>
</dbReference>
<dbReference type="SUPFAM" id="SSF50978">
    <property type="entry name" value="WD40 repeat-like"/>
    <property type="match status" value="1"/>
</dbReference>
<dbReference type="Pfam" id="PF21031">
    <property type="entry name" value="WDR54"/>
    <property type="match status" value="1"/>
</dbReference>
<dbReference type="InterPro" id="IPR015943">
    <property type="entry name" value="WD40/YVTN_repeat-like_dom_sf"/>
</dbReference>
<evidence type="ECO:0000313" key="6">
    <source>
        <dbReference type="Proteomes" id="UP000008281"/>
    </source>
</evidence>
<reference evidence="5" key="1">
    <citation type="submission" date="2007-07" db="EMBL/GenBank/DDBJ databases">
        <title>PCAP assembly of the Caenorhabditis remanei genome.</title>
        <authorList>
            <consortium name="The Caenorhabditis remanei Sequencing Consortium"/>
            <person name="Wilson R.K."/>
        </authorList>
    </citation>
    <scope>NUCLEOTIDE SEQUENCE [LARGE SCALE GENOMIC DNA]</scope>
    <source>
        <strain evidence="5">PB4641</strain>
    </source>
</reference>
<sequence>MFEKVKDVPLPQGTVSPWPSNLAVCWLDTRNITYVAVIQSNNIHVGNWDNKAETEVSWDTIVTSEPSTPNEKVIDVTTVGLVHPNARNFPVVIVGSARFINVYDVKKISQKPLFSITLASALNDPKTAVGGDVAPYCRGISCNDNAILVGTHTGEIVVIMCNGDSNFTTRKNLKEHRSAIADIATCRYDEVTVSADSNGELIIWQKPVKGVNSRVLTKQPINVINVLRKQVIVGTLRGLVQYYSVLTGDLMCEVNAHARPVNSVSVAPESAYVLTASEDGTFVVSKLHTRKPHAYQVPRFQKVEYRFSDADEYSMIMGAQFTNGRGSAIATAAFDNNCLTMYKIVKKSNAAPSTSAS</sequence>
<dbReference type="STRING" id="31234.E3MA60"/>
<dbReference type="HOGENOM" id="CLU_073417_0_0_1"/>
<keyword evidence="2" id="KW-0677">Repeat</keyword>
<evidence type="ECO:0000256" key="1">
    <source>
        <dbReference type="ARBA" id="ARBA00022574"/>
    </source>
</evidence>
<name>E3MA60_CAERE</name>